<evidence type="ECO:0000313" key="1">
    <source>
        <dbReference type="EMBL" id="UWE03641.1"/>
    </source>
</evidence>
<dbReference type="Proteomes" id="UP001058650">
    <property type="component" value="Chromosome"/>
</dbReference>
<dbReference type="RefSeq" id="WP_259436048.1">
    <property type="nucleotide sequence ID" value="NZ_CP103866.1"/>
</dbReference>
<reference evidence="1" key="1">
    <citation type="submission" date="2022-08" db="EMBL/GenBank/DDBJ databases">
        <title>The complete genome sequence of the thermophilic bacterium Laceyella sacchari FBKL4.010 reveals the basis for tetramethylpyrazine biosynthesis in Moutai-flavor Daqu.</title>
        <authorList>
            <person name="Li D."/>
            <person name="Huang W."/>
            <person name="Wang C."/>
            <person name="Qiu S."/>
        </authorList>
    </citation>
    <scope>NUCLEOTIDE SEQUENCE</scope>
    <source>
        <strain evidence="1">FBKL4.014</strain>
    </source>
</reference>
<sequence length="40" mass="4584">MFGVHEVMIRLANSSVFPLMALGPTFRYNGQGFEYQYGVR</sequence>
<organism evidence="1 2">
    <name type="scientific">Laceyella sacchari</name>
    <name type="common">Thermoactinomyces thalpophilus</name>
    <dbReference type="NCBI Taxonomy" id="37482"/>
    <lineage>
        <taxon>Bacteria</taxon>
        <taxon>Bacillati</taxon>
        <taxon>Bacillota</taxon>
        <taxon>Bacilli</taxon>
        <taxon>Bacillales</taxon>
        <taxon>Thermoactinomycetaceae</taxon>
        <taxon>Laceyella</taxon>
    </lineage>
</organism>
<proteinExistence type="predicted"/>
<accession>A0ABY5U1V6</accession>
<keyword evidence="2" id="KW-1185">Reference proteome</keyword>
<evidence type="ECO:0000313" key="2">
    <source>
        <dbReference type="Proteomes" id="UP001058650"/>
    </source>
</evidence>
<dbReference type="EMBL" id="CP103866">
    <property type="protein sequence ID" value="UWE03641.1"/>
    <property type="molecule type" value="Genomic_DNA"/>
</dbReference>
<name>A0ABY5U1V6_LACSH</name>
<protein>
    <submittedName>
        <fullName evidence="1">Uncharacterized protein</fullName>
    </submittedName>
</protein>
<gene>
    <name evidence="1" type="ORF">NYR52_16335</name>
</gene>